<dbReference type="InterPro" id="IPR002138">
    <property type="entry name" value="Pept_C14_p10"/>
</dbReference>
<dbReference type="Gene3D" id="3.40.50.1460">
    <property type="match status" value="1"/>
</dbReference>
<sequence>MEQIHRDALRSNRQALIQDLEASKIASNLYGTGILDENDKDKVNAGDTNADRAEKLLDILPRKGPKAFNAFCDALKDISPHLEQLINPATTQGKEAETDDRVTRTSVHPRSVASVTTSSGAIGGKVPITASEDGPSESSGDNPDGGLNIFGSGSSRPRPSEPIDIRSMYKMDKSPRGMAIIINNKTFLPSSGMHRYPRNGTDVDRDALEKTFNRLMFNTLVYNNQSVYETQKIFKGLATKDFSNENALVVCILTHGEEGILYATDGTILIKDMMGWFKGSNLVGKPKVFIFQACQGHEYMDGKDATDAPPPDKRVQIPVEADFLYAYSTVPGYYSWRNSVNGSWFIQSIVEVFNKYAKTTDLLTMMTRVNALVATYQSRTNDPYSDRKKQIPSIVSMLRKDLYFFPNNLVDS</sequence>
<evidence type="ECO:0000256" key="2">
    <source>
        <dbReference type="PIRSR" id="PIRSR038001-1"/>
    </source>
</evidence>
<dbReference type="AlphaFoldDB" id="Q09Y99"/>
<feature type="domain" description="Caspase family p20" evidence="6">
    <location>
        <begin position="175"/>
        <end position="298"/>
    </location>
</feature>
<feature type="compositionally biased region" description="Basic and acidic residues" evidence="4">
    <location>
        <begin position="94"/>
        <end position="103"/>
    </location>
</feature>
<dbReference type="InterPro" id="IPR011600">
    <property type="entry name" value="Pept_C14_caspase"/>
</dbReference>
<evidence type="ECO:0000313" key="8">
    <source>
        <dbReference type="EMBL" id="AAZ95018.1"/>
    </source>
</evidence>
<dbReference type="FunFam" id="3.40.50.1460:FF:000073">
    <property type="entry name" value="Predicted protein"/>
    <property type="match status" value="1"/>
</dbReference>
<evidence type="ECO:0000259" key="5">
    <source>
        <dbReference type="PROSITE" id="PS50207"/>
    </source>
</evidence>
<dbReference type="GO" id="GO:0006508">
    <property type="term" value="P:proteolysis"/>
    <property type="evidence" value="ECO:0007669"/>
    <property type="project" value="InterPro"/>
</dbReference>
<dbReference type="InterPro" id="IPR033139">
    <property type="entry name" value="Caspase_cys_AS"/>
</dbReference>
<dbReference type="SUPFAM" id="SSF52129">
    <property type="entry name" value="Caspase-like"/>
    <property type="match status" value="1"/>
</dbReference>
<dbReference type="InterPro" id="IPR011029">
    <property type="entry name" value="DEATH-like_dom_sf"/>
</dbReference>
<dbReference type="PANTHER" id="PTHR10454">
    <property type="entry name" value="CASPASE"/>
    <property type="match status" value="1"/>
</dbReference>
<dbReference type="InterPro" id="IPR001315">
    <property type="entry name" value="CARD"/>
</dbReference>
<reference evidence="8" key="1">
    <citation type="journal article" date="2006" name="FEBS J.">
        <title>Oxidative stress and apoptotic events during thermal stress in the symbiotic sea anemone, Anemonia viridis.</title>
        <authorList>
            <person name="Richier S."/>
            <person name="Sabourault C."/>
            <person name="Courtiade J."/>
            <person name="Zucchini N."/>
            <person name="Allemand D."/>
            <person name="Furla P."/>
        </authorList>
    </citation>
    <scope>NUCLEOTIDE SEQUENCE</scope>
</reference>
<organism evidence="8">
    <name type="scientific">Anemonia viridis</name>
    <name type="common">Snakelocks anemone</name>
    <dbReference type="NCBI Taxonomy" id="51769"/>
    <lineage>
        <taxon>Eukaryota</taxon>
        <taxon>Metazoa</taxon>
        <taxon>Cnidaria</taxon>
        <taxon>Anthozoa</taxon>
        <taxon>Hexacorallia</taxon>
        <taxon>Actiniaria</taxon>
        <taxon>Actiniidae</taxon>
        <taxon>Anemonia</taxon>
    </lineage>
</organism>
<dbReference type="PROSITE" id="PS50209">
    <property type="entry name" value="CARD"/>
    <property type="match status" value="1"/>
</dbReference>
<feature type="domain" description="CARD" evidence="7">
    <location>
        <begin position="1"/>
        <end position="90"/>
    </location>
</feature>
<evidence type="ECO:0000256" key="4">
    <source>
        <dbReference type="SAM" id="MobiDB-lite"/>
    </source>
</evidence>
<dbReference type="GO" id="GO:0004197">
    <property type="term" value="F:cysteine-type endopeptidase activity"/>
    <property type="evidence" value="ECO:0007669"/>
    <property type="project" value="InterPro"/>
</dbReference>
<dbReference type="InterPro" id="IPR002398">
    <property type="entry name" value="Pept_C14"/>
</dbReference>
<dbReference type="PROSITE" id="PS50208">
    <property type="entry name" value="CASPASE_P20"/>
    <property type="match status" value="1"/>
</dbReference>
<dbReference type="PANTHER" id="PTHR10454:SF210">
    <property type="entry name" value="CASPASE-2"/>
    <property type="match status" value="1"/>
</dbReference>
<dbReference type="GO" id="GO:0042981">
    <property type="term" value="P:regulation of apoptotic process"/>
    <property type="evidence" value="ECO:0007669"/>
    <property type="project" value="InterPro"/>
</dbReference>
<dbReference type="InterPro" id="IPR001309">
    <property type="entry name" value="Pept_C14_p20"/>
</dbReference>
<name>Q09Y99_ANEVI</name>
<dbReference type="SMART" id="SM00114">
    <property type="entry name" value="CARD"/>
    <property type="match status" value="1"/>
</dbReference>
<dbReference type="InterPro" id="IPR029030">
    <property type="entry name" value="Caspase-like_dom_sf"/>
</dbReference>
<dbReference type="EMBL" id="DQ097195">
    <property type="protein sequence ID" value="AAZ95018.1"/>
    <property type="molecule type" value="mRNA"/>
</dbReference>
<feature type="region of interest" description="Disordered" evidence="4">
    <location>
        <begin position="89"/>
        <end position="163"/>
    </location>
</feature>
<dbReference type="Gene3D" id="1.10.533.10">
    <property type="entry name" value="Death Domain, Fas"/>
    <property type="match status" value="1"/>
</dbReference>
<evidence type="ECO:0000259" key="7">
    <source>
        <dbReference type="PROSITE" id="PS50209"/>
    </source>
</evidence>
<dbReference type="PRINTS" id="PR00376">
    <property type="entry name" value="IL1BCENZYME"/>
</dbReference>
<dbReference type="InterPro" id="IPR015917">
    <property type="entry name" value="Pept_C14A"/>
</dbReference>
<evidence type="ECO:0000256" key="1">
    <source>
        <dbReference type="ARBA" id="ARBA00010134"/>
    </source>
</evidence>
<feature type="active site" evidence="2">
    <location>
        <position position="255"/>
    </location>
</feature>
<evidence type="ECO:0000256" key="3">
    <source>
        <dbReference type="RuleBase" id="RU003971"/>
    </source>
</evidence>
<dbReference type="Pfam" id="PF00619">
    <property type="entry name" value="CARD"/>
    <property type="match status" value="1"/>
</dbReference>
<dbReference type="CDD" id="cd01671">
    <property type="entry name" value="CARD"/>
    <property type="match status" value="1"/>
</dbReference>
<dbReference type="SUPFAM" id="SSF47986">
    <property type="entry name" value="DEATH domain"/>
    <property type="match status" value="1"/>
</dbReference>
<proteinExistence type="evidence at transcript level"/>
<dbReference type="PIRSF" id="PIRSF038001">
    <property type="entry name" value="Caspase_ICE"/>
    <property type="match status" value="1"/>
</dbReference>
<evidence type="ECO:0000259" key="6">
    <source>
        <dbReference type="PROSITE" id="PS50208"/>
    </source>
</evidence>
<feature type="active site" evidence="2">
    <location>
        <position position="294"/>
    </location>
</feature>
<accession>Q09Y99</accession>
<feature type="compositionally biased region" description="Polar residues" evidence="4">
    <location>
        <begin position="104"/>
        <end position="120"/>
    </location>
</feature>
<dbReference type="PROSITE" id="PS50207">
    <property type="entry name" value="CASPASE_P10"/>
    <property type="match status" value="1"/>
</dbReference>
<dbReference type="Pfam" id="PF00656">
    <property type="entry name" value="Peptidase_C14"/>
    <property type="match status" value="1"/>
</dbReference>
<dbReference type="CDD" id="cd00032">
    <property type="entry name" value="CASc"/>
    <property type="match status" value="1"/>
</dbReference>
<dbReference type="SMART" id="SM00115">
    <property type="entry name" value="CASc"/>
    <property type="match status" value="1"/>
</dbReference>
<protein>
    <submittedName>
        <fullName evidence="8">Caspase 3-like protein</fullName>
    </submittedName>
</protein>
<feature type="domain" description="Caspase family p10" evidence="5">
    <location>
        <begin position="313"/>
        <end position="406"/>
    </location>
</feature>
<dbReference type="PROSITE" id="PS01122">
    <property type="entry name" value="CASPASE_CYS"/>
    <property type="match status" value="1"/>
</dbReference>
<comment type="similarity">
    <text evidence="1 3">Belongs to the peptidase C14A family.</text>
</comment>